<dbReference type="EMBL" id="JAMQGO010000020">
    <property type="protein sequence ID" value="MCM2563894.1"/>
    <property type="molecule type" value="Genomic_DNA"/>
</dbReference>
<accession>A0ACC6A2T2</accession>
<keyword evidence="1" id="KW-0378">Hydrolase</keyword>
<keyword evidence="2" id="KW-1185">Reference proteome</keyword>
<name>A0ACC6A2T2_9RHOB</name>
<reference evidence="1" key="1">
    <citation type="submission" date="2022-06" db="EMBL/GenBank/DDBJ databases">
        <title>Lutimaribacter sp. EGI FJ00013, a novel bacterium isolated from a salt lake sediment enrichment.</title>
        <authorList>
            <person name="Gao L."/>
            <person name="Fang B.-Z."/>
            <person name="Li W.-J."/>
        </authorList>
    </citation>
    <scope>NUCLEOTIDE SEQUENCE</scope>
    <source>
        <strain evidence="1">EGI FJ00013</strain>
    </source>
</reference>
<protein>
    <submittedName>
        <fullName evidence="1">Alpha/beta hydrolase</fullName>
    </submittedName>
</protein>
<dbReference type="Proteomes" id="UP001203036">
    <property type="component" value="Unassembled WGS sequence"/>
</dbReference>
<gene>
    <name evidence="1" type="ORF">M8744_17225</name>
</gene>
<evidence type="ECO:0000313" key="2">
    <source>
        <dbReference type="Proteomes" id="UP001203036"/>
    </source>
</evidence>
<proteinExistence type="predicted"/>
<sequence length="274" mass="29983">MSDFTTSDGLRLHYEDEGTGLPLLCLPGLTRNARDFDFVAPHLGHARLIRMDYRGRGQSEWADPATYTVPQEARDALELLDHLGIEKAAVLGTSRGGIIAMMLAATAHDRLLGVALNDIGPVVEPAGLDAIMDYLGREPGFDDFDQMARARQQATAATFPDVPLARWRQEVTHTHVETPKGLRINYDPNLRRAVEAAAAKGTPDLWPLFEAIAPLPAAVIHGVNSDILSTATVDEMARRHPGLVVARVPNRAHIPFLDEKPALEALQAWIAKMQ</sequence>
<evidence type="ECO:0000313" key="1">
    <source>
        <dbReference type="EMBL" id="MCM2563894.1"/>
    </source>
</evidence>
<comment type="caution">
    <text evidence="1">The sequence shown here is derived from an EMBL/GenBank/DDBJ whole genome shotgun (WGS) entry which is preliminary data.</text>
</comment>
<organism evidence="1 2">
    <name type="scientific">Lutimaribacter degradans</name>
    <dbReference type="NCBI Taxonomy" id="2945989"/>
    <lineage>
        <taxon>Bacteria</taxon>
        <taxon>Pseudomonadati</taxon>
        <taxon>Pseudomonadota</taxon>
        <taxon>Alphaproteobacteria</taxon>
        <taxon>Rhodobacterales</taxon>
        <taxon>Roseobacteraceae</taxon>
        <taxon>Lutimaribacter</taxon>
    </lineage>
</organism>